<evidence type="ECO:0008006" key="4">
    <source>
        <dbReference type="Google" id="ProtNLM"/>
    </source>
</evidence>
<keyword evidence="1" id="KW-1133">Transmembrane helix</keyword>
<dbReference type="AlphaFoldDB" id="A0ABD7QCU6"/>
<evidence type="ECO:0000256" key="1">
    <source>
        <dbReference type="SAM" id="Phobius"/>
    </source>
</evidence>
<sequence>MRRFLLLFKKSEIVFWLLAVITLVGSIVVAGIVYWQPERLQLIRDTSAWYAWLSGTVAASIALALVGIFLLFGARADGKRSFSKELQCAQGDDVKVSPKEDAAPVSTAMTISQQIRTHLRRRYTFFWHHKVRILLVTGDDAAIELLVPGLQENQWLEGNRTVLIYGGSLTTEPDKEKYTALRKLRRG</sequence>
<evidence type="ECO:0000313" key="3">
    <source>
        <dbReference type="Proteomes" id="UP000295263"/>
    </source>
</evidence>
<keyword evidence="1" id="KW-0472">Membrane</keyword>
<feature type="transmembrane region" description="Helical" evidence="1">
    <location>
        <begin position="49"/>
        <end position="74"/>
    </location>
</feature>
<protein>
    <recommendedName>
        <fullName evidence="4">Type VI secretion protein VasK</fullName>
    </recommendedName>
</protein>
<organism evidence="2 3">
    <name type="scientific">Raoultella ornithinolytica</name>
    <name type="common">Klebsiella ornithinolytica</name>
    <dbReference type="NCBI Taxonomy" id="54291"/>
    <lineage>
        <taxon>Bacteria</taxon>
        <taxon>Pseudomonadati</taxon>
        <taxon>Pseudomonadota</taxon>
        <taxon>Gammaproteobacteria</taxon>
        <taxon>Enterobacterales</taxon>
        <taxon>Enterobacteriaceae</taxon>
        <taxon>Klebsiella/Raoultella group</taxon>
        <taxon>Raoultella</taxon>
    </lineage>
</organism>
<reference evidence="2 3" key="1">
    <citation type="submission" date="2019-03" db="EMBL/GenBank/DDBJ databases">
        <title>Genomic analyses of the natural microbiome of Caenorhabditis elegans.</title>
        <authorList>
            <person name="Samuel B."/>
        </authorList>
    </citation>
    <scope>NUCLEOTIDE SEQUENCE [LARGE SCALE GENOMIC DNA]</scope>
    <source>
        <strain evidence="2 3">JUb54</strain>
    </source>
</reference>
<accession>A0ABD7QCU6</accession>
<dbReference type="Proteomes" id="UP000295263">
    <property type="component" value="Unassembled WGS sequence"/>
</dbReference>
<feature type="non-terminal residue" evidence="2">
    <location>
        <position position="187"/>
    </location>
</feature>
<name>A0ABD7QCU6_RAOOR</name>
<proteinExistence type="predicted"/>
<evidence type="ECO:0000313" key="2">
    <source>
        <dbReference type="EMBL" id="TCQ70444.1"/>
    </source>
</evidence>
<comment type="caution">
    <text evidence="2">The sequence shown here is derived from an EMBL/GenBank/DDBJ whole genome shotgun (WGS) entry which is preliminary data.</text>
</comment>
<gene>
    <name evidence="2" type="ORF">EC841_1101</name>
</gene>
<dbReference type="EMBL" id="SLYQ01000010">
    <property type="protein sequence ID" value="TCQ70444.1"/>
    <property type="molecule type" value="Genomic_DNA"/>
</dbReference>
<keyword evidence="1" id="KW-0812">Transmembrane</keyword>
<feature type="transmembrane region" description="Helical" evidence="1">
    <location>
        <begin position="12"/>
        <end position="37"/>
    </location>
</feature>